<proteinExistence type="predicted"/>
<evidence type="ECO:0000313" key="2">
    <source>
        <dbReference type="WBParaSite" id="nRc.2.0.1.t37765-RA"/>
    </source>
</evidence>
<dbReference type="Proteomes" id="UP000887565">
    <property type="component" value="Unplaced"/>
</dbReference>
<sequence>MMGLDNGSDHGSGSLSMGVPWIVPLEMNSKACQGTWGPNIGNATGAESTTLVAVSAWTLNGLLSRAHSKCGYFLAKSIDQTAHITLVTDNESVNEKSSKSGTYKDF</sequence>
<dbReference type="AlphaFoldDB" id="A0A915KHA4"/>
<name>A0A915KHA4_ROMCU</name>
<organism evidence="1 2">
    <name type="scientific">Romanomermis culicivorax</name>
    <name type="common">Nematode worm</name>
    <dbReference type="NCBI Taxonomy" id="13658"/>
    <lineage>
        <taxon>Eukaryota</taxon>
        <taxon>Metazoa</taxon>
        <taxon>Ecdysozoa</taxon>
        <taxon>Nematoda</taxon>
        <taxon>Enoplea</taxon>
        <taxon>Dorylaimia</taxon>
        <taxon>Mermithida</taxon>
        <taxon>Mermithoidea</taxon>
        <taxon>Mermithidae</taxon>
        <taxon>Romanomermis</taxon>
    </lineage>
</organism>
<evidence type="ECO:0000313" key="1">
    <source>
        <dbReference type="Proteomes" id="UP000887565"/>
    </source>
</evidence>
<accession>A0A915KHA4</accession>
<reference evidence="2" key="1">
    <citation type="submission" date="2022-11" db="UniProtKB">
        <authorList>
            <consortium name="WormBaseParasite"/>
        </authorList>
    </citation>
    <scope>IDENTIFICATION</scope>
</reference>
<keyword evidence="1" id="KW-1185">Reference proteome</keyword>
<protein>
    <submittedName>
        <fullName evidence="2">Uncharacterized protein</fullName>
    </submittedName>
</protein>
<dbReference type="WBParaSite" id="nRc.2.0.1.t37765-RA">
    <property type="protein sequence ID" value="nRc.2.0.1.t37765-RA"/>
    <property type="gene ID" value="nRc.2.0.1.g37765"/>
</dbReference>